<comment type="caution">
    <text evidence="1">The sequence shown here is derived from an EMBL/GenBank/DDBJ whole genome shotgun (WGS) entry which is preliminary data.</text>
</comment>
<evidence type="ECO:0000313" key="2">
    <source>
        <dbReference type="Proteomes" id="UP001163603"/>
    </source>
</evidence>
<sequence length="691" mass="79720">MAEVIPSRPELLDRWRGIQEEEEEDDGNDPSKRHRINQHKEAWFVDASNFLISLPKQNHVWCGSWDIMEPQLEIFYNYFKDERNDSPLKLLWKRISKEMQSCVQCISQHHQAQEMYGLEYDLGTVGHLLNVLQSLDEERVTQHLRQINARLARQEYNPQSDYNEVVAVMYEVLMFPILLDDQSLFTEFEIFIEAVDNMHELALAGHQQFPGVYSLFFFNRRVRSIGRRLATTVGKLRRATDLEPLQPLLKKFVGFLETEVLPSTVKTSRPRAQLERLPIWLGITSLLEFLEPPALEEGILERYPIFFDIVLNYVSGDSPEFSHAVICLRELFKMLGRHVYEVFWHLFIQPFFNSLEALQDGEHEKQRRNFLYFLIHQVPVSNNFSVLTTKLACKLTAVAFLQDCVFQIALLIVHRGYRMNPPCPPFECAHMWGPSLVSCLKDSSLHSSLRQPAFDLFQTIIVSDAAALITSILNSPRHFSADSIISINDDEDDQKIPFSSDIEEKDNSSWSEFSAQSKIASQEYRGWMCIPLLWIDVLVDIDPSVLPVSLSKAVFWARSQFSFLEPEITAELALHIKTWLSSSATEISSTFGWKVPSGCDDGGGGKVSKNSMEVSTMCLPLIRTFKRSVILLWNCYPFIYYFGPVFYRLTAHFIVQIGQGELRKQWTFEPRMSESLILLLVDPNDVSMSMQ</sequence>
<dbReference type="Proteomes" id="UP001163603">
    <property type="component" value="Chromosome 15"/>
</dbReference>
<reference evidence="2" key="1">
    <citation type="journal article" date="2023" name="G3 (Bethesda)">
        <title>Genome assembly and association tests identify interacting loci associated with vigor, precocity, and sex in interspecific pistachio rootstocks.</title>
        <authorList>
            <person name="Palmer W."/>
            <person name="Jacygrad E."/>
            <person name="Sagayaradj S."/>
            <person name="Cavanaugh K."/>
            <person name="Han R."/>
            <person name="Bertier L."/>
            <person name="Beede B."/>
            <person name="Kafkas S."/>
            <person name="Golino D."/>
            <person name="Preece J."/>
            <person name="Michelmore R."/>
        </authorList>
    </citation>
    <scope>NUCLEOTIDE SEQUENCE [LARGE SCALE GENOMIC DNA]</scope>
</reference>
<accession>A0ACC0X396</accession>
<dbReference type="EMBL" id="CM047750">
    <property type="protein sequence ID" value="KAJ0007961.1"/>
    <property type="molecule type" value="Genomic_DNA"/>
</dbReference>
<gene>
    <name evidence="1" type="ORF">Pint_30760</name>
</gene>
<evidence type="ECO:0000313" key="1">
    <source>
        <dbReference type="EMBL" id="KAJ0007961.1"/>
    </source>
</evidence>
<name>A0ACC0X396_9ROSI</name>
<keyword evidence="2" id="KW-1185">Reference proteome</keyword>
<protein>
    <submittedName>
        <fullName evidence="1">Uncharacterized protein</fullName>
    </submittedName>
</protein>
<organism evidence="1 2">
    <name type="scientific">Pistacia integerrima</name>
    <dbReference type="NCBI Taxonomy" id="434235"/>
    <lineage>
        <taxon>Eukaryota</taxon>
        <taxon>Viridiplantae</taxon>
        <taxon>Streptophyta</taxon>
        <taxon>Embryophyta</taxon>
        <taxon>Tracheophyta</taxon>
        <taxon>Spermatophyta</taxon>
        <taxon>Magnoliopsida</taxon>
        <taxon>eudicotyledons</taxon>
        <taxon>Gunneridae</taxon>
        <taxon>Pentapetalae</taxon>
        <taxon>rosids</taxon>
        <taxon>malvids</taxon>
        <taxon>Sapindales</taxon>
        <taxon>Anacardiaceae</taxon>
        <taxon>Pistacia</taxon>
    </lineage>
</organism>
<proteinExistence type="predicted"/>